<dbReference type="EMBL" id="BSRZ01000019">
    <property type="protein sequence ID" value="GLW67076.1"/>
    <property type="molecule type" value="Genomic_DNA"/>
</dbReference>
<dbReference type="InterPro" id="IPR036237">
    <property type="entry name" value="Xyl_isomerase-like_sf"/>
</dbReference>
<dbReference type="Proteomes" id="UP001165124">
    <property type="component" value="Unassembled WGS sequence"/>
</dbReference>
<comment type="caution">
    <text evidence="3">The sequence shown here is derived from an EMBL/GenBank/DDBJ whole genome shotgun (WGS) entry which is preliminary data.</text>
</comment>
<dbReference type="Pfam" id="PF01261">
    <property type="entry name" value="AP_endonuc_2"/>
    <property type="match status" value="1"/>
</dbReference>
<evidence type="ECO:0000313" key="4">
    <source>
        <dbReference type="Proteomes" id="UP001165124"/>
    </source>
</evidence>
<keyword evidence="4" id="KW-1185">Reference proteome</keyword>
<dbReference type="SUPFAM" id="SSF51658">
    <property type="entry name" value="Xylose isomerase-like"/>
    <property type="match status" value="1"/>
</dbReference>
<feature type="domain" description="Xylose isomerase-like TIM barrel" evidence="2">
    <location>
        <begin position="21"/>
        <end position="250"/>
    </location>
</feature>
<gene>
    <name evidence="3" type="ORF">Arub01_53190</name>
</gene>
<dbReference type="GO" id="GO:0016853">
    <property type="term" value="F:isomerase activity"/>
    <property type="evidence" value="ECO:0007669"/>
    <property type="project" value="UniProtKB-KW"/>
</dbReference>
<accession>A0A9W6Q1K0</accession>
<keyword evidence="3" id="KW-0413">Isomerase</keyword>
<dbReference type="InterPro" id="IPR013022">
    <property type="entry name" value="Xyl_isomerase-like_TIM-brl"/>
</dbReference>
<dbReference type="AlphaFoldDB" id="A0A9W6Q1K0"/>
<evidence type="ECO:0000259" key="2">
    <source>
        <dbReference type="Pfam" id="PF01261"/>
    </source>
</evidence>
<dbReference type="Gene3D" id="3.20.20.150">
    <property type="entry name" value="Divalent-metal-dependent TIM barrel enzymes"/>
    <property type="match status" value="1"/>
</dbReference>
<feature type="region of interest" description="Disordered" evidence="1">
    <location>
        <begin position="95"/>
        <end position="114"/>
    </location>
</feature>
<evidence type="ECO:0000256" key="1">
    <source>
        <dbReference type="SAM" id="MobiDB-lite"/>
    </source>
</evidence>
<dbReference type="RefSeq" id="WP_067917510.1">
    <property type="nucleotide sequence ID" value="NZ_BSRZ01000019.1"/>
</dbReference>
<reference evidence="3" key="1">
    <citation type="submission" date="2023-02" db="EMBL/GenBank/DDBJ databases">
        <title>Actinomadura rubrobrunea NBRC 14622.</title>
        <authorList>
            <person name="Ichikawa N."/>
            <person name="Sato H."/>
            <person name="Tonouchi N."/>
        </authorList>
    </citation>
    <scope>NUCLEOTIDE SEQUENCE</scope>
    <source>
        <strain evidence="3">NBRC 14622</strain>
    </source>
</reference>
<dbReference type="PANTHER" id="PTHR12110">
    <property type="entry name" value="HYDROXYPYRUVATE ISOMERASE"/>
    <property type="match status" value="1"/>
</dbReference>
<dbReference type="PANTHER" id="PTHR12110:SF41">
    <property type="entry name" value="INOSOSE DEHYDRATASE"/>
    <property type="match status" value="1"/>
</dbReference>
<proteinExistence type="predicted"/>
<name>A0A9W6Q1K0_9ACTN</name>
<evidence type="ECO:0000313" key="3">
    <source>
        <dbReference type="EMBL" id="GLW67076.1"/>
    </source>
</evidence>
<organism evidence="3 4">
    <name type="scientific">Actinomadura rubrobrunea</name>
    <dbReference type="NCBI Taxonomy" id="115335"/>
    <lineage>
        <taxon>Bacteria</taxon>
        <taxon>Bacillati</taxon>
        <taxon>Actinomycetota</taxon>
        <taxon>Actinomycetes</taxon>
        <taxon>Streptosporangiales</taxon>
        <taxon>Thermomonosporaceae</taxon>
        <taxon>Actinomadura</taxon>
    </lineage>
</organism>
<sequence>MNRISCQERLLPGRTLRQKWDFAVRAGYGAIELCGREDLRERLPELREAARSGVVMPTVHAGAPRTHGPEARRDAVARVRTQLSVIAELGGTGVITPAFPPQPGGDGDGAASQDDLDDLAELGAHAADEGVTLFLAPLNRYEHPRVNRLEQAVALVRALGLDSVRVAAGTFHMNIEEADPAAAVLAAAPWLGHVHVSDSNRRPPGAGHLDWPALLGALDAAGYDGDLVVEGAPAGEPEEALAAVPGFLRRALPARGRPAS</sequence>
<protein>
    <submittedName>
        <fullName evidence="3">Xylose isomerase</fullName>
    </submittedName>
</protein>
<dbReference type="InterPro" id="IPR050312">
    <property type="entry name" value="IolE/XylAMocC-like"/>
</dbReference>